<dbReference type="InterPro" id="IPR003593">
    <property type="entry name" value="AAA+_ATPase"/>
</dbReference>
<dbReference type="PANTHER" id="PTHR22847:SF637">
    <property type="entry name" value="WD REPEAT DOMAIN 5B"/>
    <property type="match status" value="1"/>
</dbReference>
<evidence type="ECO:0000256" key="3">
    <source>
        <dbReference type="PROSITE-ProRule" id="PRU00221"/>
    </source>
</evidence>
<feature type="repeat" description="WD" evidence="3">
    <location>
        <begin position="636"/>
        <end position="677"/>
    </location>
</feature>
<feature type="domain" description="NACHT" evidence="4">
    <location>
        <begin position="105"/>
        <end position="266"/>
    </location>
</feature>
<dbReference type="InterPro" id="IPR056884">
    <property type="entry name" value="NPHP3-like_N"/>
</dbReference>
<dbReference type="InterPro" id="IPR001680">
    <property type="entry name" value="WD40_rpt"/>
</dbReference>
<gene>
    <name evidence="5" type="ORF">HYDPIDRAFT_100750</name>
</gene>
<dbReference type="Gene3D" id="2.130.10.10">
    <property type="entry name" value="YVTN repeat-like/Quinoprotein amine dehydrogenase"/>
    <property type="match status" value="2"/>
</dbReference>
<dbReference type="InterPro" id="IPR020472">
    <property type="entry name" value="WD40_PAC1"/>
</dbReference>
<dbReference type="SMART" id="SM00382">
    <property type="entry name" value="AAA"/>
    <property type="match status" value="1"/>
</dbReference>
<dbReference type="PANTHER" id="PTHR22847">
    <property type="entry name" value="WD40 REPEAT PROTEIN"/>
    <property type="match status" value="1"/>
</dbReference>
<dbReference type="InterPro" id="IPR036322">
    <property type="entry name" value="WD40_repeat_dom_sf"/>
</dbReference>
<dbReference type="PROSITE" id="PS50294">
    <property type="entry name" value="WD_REPEATS_REGION"/>
    <property type="match status" value="5"/>
</dbReference>
<evidence type="ECO:0000256" key="1">
    <source>
        <dbReference type="ARBA" id="ARBA00022574"/>
    </source>
</evidence>
<protein>
    <recommendedName>
        <fullName evidence="4">NACHT domain-containing protein</fullName>
    </recommendedName>
</protein>
<organism evidence="5 6">
    <name type="scientific">Hydnomerulius pinastri MD-312</name>
    <dbReference type="NCBI Taxonomy" id="994086"/>
    <lineage>
        <taxon>Eukaryota</taxon>
        <taxon>Fungi</taxon>
        <taxon>Dikarya</taxon>
        <taxon>Basidiomycota</taxon>
        <taxon>Agaricomycotina</taxon>
        <taxon>Agaricomycetes</taxon>
        <taxon>Agaricomycetidae</taxon>
        <taxon>Boletales</taxon>
        <taxon>Boletales incertae sedis</taxon>
        <taxon>Leucogyrophana</taxon>
    </lineage>
</organism>
<dbReference type="SMART" id="SM00320">
    <property type="entry name" value="WD40"/>
    <property type="match status" value="5"/>
</dbReference>
<feature type="repeat" description="WD" evidence="3">
    <location>
        <begin position="724"/>
        <end position="765"/>
    </location>
</feature>
<dbReference type="HOGENOM" id="CLU_000288_6_0_1"/>
<dbReference type="CDD" id="cd00200">
    <property type="entry name" value="WD40"/>
    <property type="match status" value="1"/>
</dbReference>
<dbReference type="Pfam" id="PF00400">
    <property type="entry name" value="WD40"/>
    <property type="match status" value="5"/>
</dbReference>
<dbReference type="PROSITE" id="PS00678">
    <property type="entry name" value="WD_REPEATS_1"/>
    <property type="match status" value="5"/>
</dbReference>
<dbReference type="InterPro" id="IPR027417">
    <property type="entry name" value="P-loop_NTPase"/>
</dbReference>
<dbReference type="Pfam" id="PF24883">
    <property type="entry name" value="NPHP3_N"/>
    <property type="match status" value="1"/>
</dbReference>
<dbReference type="EMBL" id="KN839888">
    <property type="protein sequence ID" value="KIJ59440.1"/>
    <property type="molecule type" value="Genomic_DNA"/>
</dbReference>
<keyword evidence="1 3" id="KW-0853">WD repeat</keyword>
<dbReference type="OrthoDB" id="163438at2759"/>
<dbReference type="PROSITE" id="PS50082">
    <property type="entry name" value="WD_REPEATS_2"/>
    <property type="match status" value="5"/>
</dbReference>
<keyword evidence="2" id="KW-0677">Repeat</keyword>
<evidence type="ECO:0000256" key="2">
    <source>
        <dbReference type="ARBA" id="ARBA00022737"/>
    </source>
</evidence>
<accession>A0A0C9VP35</accession>
<keyword evidence="6" id="KW-1185">Reference proteome</keyword>
<evidence type="ECO:0000313" key="5">
    <source>
        <dbReference type="EMBL" id="KIJ59440.1"/>
    </source>
</evidence>
<dbReference type="GO" id="GO:1990234">
    <property type="term" value="C:transferase complex"/>
    <property type="evidence" value="ECO:0007669"/>
    <property type="project" value="UniProtKB-ARBA"/>
</dbReference>
<dbReference type="Proteomes" id="UP000053820">
    <property type="component" value="Unassembled WGS sequence"/>
</dbReference>
<evidence type="ECO:0000259" key="4">
    <source>
        <dbReference type="PROSITE" id="PS50837"/>
    </source>
</evidence>
<feature type="repeat" description="WD" evidence="3">
    <location>
        <begin position="811"/>
        <end position="852"/>
    </location>
</feature>
<dbReference type="Gene3D" id="3.40.50.300">
    <property type="entry name" value="P-loop containing nucleotide triphosphate hydrolases"/>
    <property type="match status" value="1"/>
</dbReference>
<dbReference type="PROSITE" id="PS50837">
    <property type="entry name" value="NACHT"/>
    <property type="match status" value="1"/>
</dbReference>
<feature type="repeat" description="WD" evidence="3">
    <location>
        <begin position="767"/>
        <end position="809"/>
    </location>
</feature>
<feature type="repeat" description="WD" evidence="3">
    <location>
        <begin position="679"/>
        <end position="722"/>
    </location>
</feature>
<dbReference type="SUPFAM" id="SSF50978">
    <property type="entry name" value="WD40 repeat-like"/>
    <property type="match status" value="1"/>
</dbReference>
<sequence>NLWSLVTRTLRYTFSDIDARITEYENKLLELKNAFLQGVAVHSAVTVFRIVNQVQDITTVIDLNDMPYAAGARYTEERGCLAGTRETFISEICDIINNPADDAPRVCLLTGVAGSGKSAIAHTVARLYDQQHRLGSSYCFDTSHAATRHPGNFFSTIARDLSDHDPQYKERLWEVVKDNRSLRTSTSPVQQVEFITRATEHLGVVGPILVVVDALDESGDRTARRNLLSALSKQITESKLPANLRLLITARPESDILEMLSSSQVAHKRLDEVNAIMVDADIAKFVKDSLRGYHKLDLRWPDQEWCRLLVHHSQHLFQWASTACNFIKGEGFEGLDPCEQLELLLQPTGGESPHPLDALYRTILSRLFAARALDHFRKVMGVVLALNEPLSLLALAEMFHGEVDLELIIKPMGSLLAGVANQHNPVQPLHTSFRDFLLDGDRSSVFHVSITSQHHHVIGLASIACMQRMLKFNMCNLEDSSVLNSEVDGLQERVKAAIPSYLAYSCQYWMEHLHCVECSQDVLGQVTDFFKTCFPYWLEAISLLSQLVPTMYISSAQESCVLLQKWAKVNRILEAIHFIEGFAPVIQDSTPHLYLSAMPHTPSKSVLRTLWTHKLRHGVCFTPDQPQTWPTAVQVLLGHTSHIWSVAYSPDGQYIVSGSSDNTIRIWNARTGQLVTDPLQGHTDSINSVAYSPDGQHIHIVSGSWDNTIRIWNARTGQLVTDPLQGHTSSIWSVAYSPDGQHIVSGSDDKTIRIWNARTGQLRVHLLTSHDARVDHTGYSKKYGQHIVSGSGDRTIRIWNARNGQLVTDPLQGHTECINSVAYSPDGQHIVSCSSDKTIRIWNARTGQLSLVDWCPKDNNGWICTSSGFVICWIPHWARNIISDQRNTVVIDRQQATKVDFTDFVYGKSWTQCWV</sequence>
<evidence type="ECO:0000313" key="6">
    <source>
        <dbReference type="Proteomes" id="UP000053820"/>
    </source>
</evidence>
<reference evidence="5 6" key="1">
    <citation type="submission" date="2014-04" db="EMBL/GenBank/DDBJ databases">
        <title>Evolutionary Origins and Diversification of the Mycorrhizal Mutualists.</title>
        <authorList>
            <consortium name="DOE Joint Genome Institute"/>
            <consortium name="Mycorrhizal Genomics Consortium"/>
            <person name="Kohler A."/>
            <person name="Kuo A."/>
            <person name="Nagy L.G."/>
            <person name="Floudas D."/>
            <person name="Copeland A."/>
            <person name="Barry K.W."/>
            <person name="Cichocki N."/>
            <person name="Veneault-Fourrey C."/>
            <person name="LaButti K."/>
            <person name="Lindquist E.A."/>
            <person name="Lipzen A."/>
            <person name="Lundell T."/>
            <person name="Morin E."/>
            <person name="Murat C."/>
            <person name="Riley R."/>
            <person name="Ohm R."/>
            <person name="Sun H."/>
            <person name="Tunlid A."/>
            <person name="Henrissat B."/>
            <person name="Grigoriev I.V."/>
            <person name="Hibbett D.S."/>
            <person name="Martin F."/>
        </authorList>
    </citation>
    <scope>NUCLEOTIDE SEQUENCE [LARGE SCALE GENOMIC DNA]</scope>
    <source>
        <strain evidence="5 6">MD-312</strain>
    </source>
</reference>
<dbReference type="PRINTS" id="PR00320">
    <property type="entry name" value="GPROTEINBRPT"/>
</dbReference>
<proteinExistence type="predicted"/>
<feature type="non-terminal residue" evidence="5">
    <location>
        <position position="915"/>
    </location>
</feature>
<dbReference type="InterPro" id="IPR015943">
    <property type="entry name" value="WD40/YVTN_repeat-like_dom_sf"/>
</dbReference>
<name>A0A0C9VP35_9AGAM</name>
<dbReference type="AlphaFoldDB" id="A0A0C9VP35"/>
<dbReference type="InterPro" id="IPR019775">
    <property type="entry name" value="WD40_repeat_CS"/>
</dbReference>
<dbReference type="InterPro" id="IPR007111">
    <property type="entry name" value="NACHT_NTPase"/>
</dbReference>
<dbReference type="SUPFAM" id="SSF52540">
    <property type="entry name" value="P-loop containing nucleoside triphosphate hydrolases"/>
    <property type="match status" value="1"/>
</dbReference>